<evidence type="ECO:0000259" key="2">
    <source>
        <dbReference type="Pfam" id="PF07883"/>
    </source>
</evidence>
<dbReference type="InterPro" id="IPR014710">
    <property type="entry name" value="RmlC-like_jellyroll"/>
</dbReference>
<gene>
    <name evidence="3" type="ORF">SBA5_290103</name>
</gene>
<dbReference type="InterPro" id="IPR011051">
    <property type="entry name" value="RmlC_Cupin_sf"/>
</dbReference>
<keyword evidence="1" id="KW-0732">Signal</keyword>
<proteinExistence type="predicted"/>
<organism evidence="3 4">
    <name type="scientific">Candidatus Sulfuritelmatomonas gaucii</name>
    <dbReference type="NCBI Taxonomy" id="2043161"/>
    <lineage>
        <taxon>Bacteria</taxon>
        <taxon>Pseudomonadati</taxon>
        <taxon>Acidobacteriota</taxon>
        <taxon>Terriglobia</taxon>
        <taxon>Terriglobales</taxon>
        <taxon>Acidobacteriaceae</taxon>
        <taxon>Candidatus Sulfuritelmatomonas</taxon>
    </lineage>
</organism>
<dbReference type="InterPro" id="IPR013096">
    <property type="entry name" value="Cupin_2"/>
</dbReference>
<feature type="domain" description="Cupin type-2" evidence="2">
    <location>
        <begin position="68"/>
        <end position="135"/>
    </location>
</feature>
<dbReference type="SUPFAM" id="SSF51182">
    <property type="entry name" value="RmlC-like cupins"/>
    <property type="match status" value="1"/>
</dbReference>
<dbReference type="OrthoDB" id="120547at2"/>
<name>A0A2N9LAD1_9BACT</name>
<evidence type="ECO:0000256" key="1">
    <source>
        <dbReference type="SAM" id="SignalP"/>
    </source>
</evidence>
<accession>A0A2N9LAD1</accession>
<evidence type="ECO:0000313" key="3">
    <source>
        <dbReference type="EMBL" id="SPE20249.1"/>
    </source>
</evidence>
<feature type="chain" id="PRO_5014983819" evidence="1">
    <location>
        <begin position="20"/>
        <end position="143"/>
    </location>
</feature>
<dbReference type="Pfam" id="PF07883">
    <property type="entry name" value="Cupin_2"/>
    <property type="match status" value="1"/>
</dbReference>
<feature type="signal peptide" evidence="1">
    <location>
        <begin position="1"/>
        <end position="19"/>
    </location>
</feature>
<dbReference type="AlphaFoldDB" id="A0A2N9LAD1"/>
<reference evidence="4" key="1">
    <citation type="submission" date="2018-02" db="EMBL/GenBank/DDBJ databases">
        <authorList>
            <person name="Hausmann B."/>
        </authorList>
    </citation>
    <scope>NUCLEOTIDE SEQUENCE [LARGE SCALE GENOMIC DNA]</scope>
    <source>
        <strain evidence="4">Peat soil MAG SbA5</strain>
    </source>
</reference>
<protein>
    <submittedName>
        <fullName evidence="3">Cupin 2 conserved barrel domain protein</fullName>
    </submittedName>
</protein>
<sequence length="143" mass="14831">MTSPTLSALLLAFASVAAAQSATPNPLASSRVFAYEQMTAETAPNGAVGRSVFKGTLATGEAVAVHETTQPASVVPNPQHRIHHSEVIVVREGTLEFDHDGQAERAGPGSIIYVALDTLHSVRNIGSGPASYVVIQVGGDTKK</sequence>
<dbReference type="Proteomes" id="UP000239735">
    <property type="component" value="Unassembled WGS sequence"/>
</dbReference>
<evidence type="ECO:0000313" key="4">
    <source>
        <dbReference type="Proteomes" id="UP000239735"/>
    </source>
</evidence>
<dbReference type="EMBL" id="OKRB01000085">
    <property type="protein sequence ID" value="SPE20249.1"/>
    <property type="molecule type" value="Genomic_DNA"/>
</dbReference>
<dbReference type="Gene3D" id="2.60.120.10">
    <property type="entry name" value="Jelly Rolls"/>
    <property type="match status" value="1"/>
</dbReference>